<gene>
    <name evidence="7" type="ORF">OSO01_06620</name>
</gene>
<organism evidence="7 8">
    <name type="scientific">Oceanobacillus sojae</name>
    <dbReference type="NCBI Taxonomy" id="582851"/>
    <lineage>
        <taxon>Bacteria</taxon>
        <taxon>Bacillati</taxon>
        <taxon>Bacillota</taxon>
        <taxon>Bacilli</taxon>
        <taxon>Bacillales</taxon>
        <taxon>Bacillaceae</taxon>
        <taxon>Oceanobacillus</taxon>
    </lineage>
</organism>
<dbReference type="PANTHER" id="PTHR23513">
    <property type="entry name" value="INTEGRAL MEMBRANE EFFLUX PROTEIN-RELATED"/>
    <property type="match status" value="1"/>
</dbReference>
<name>A0A511ZEQ3_9BACI</name>
<evidence type="ECO:0000256" key="3">
    <source>
        <dbReference type="ARBA" id="ARBA00022692"/>
    </source>
</evidence>
<feature type="transmembrane region" description="Helical" evidence="6">
    <location>
        <begin position="126"/>
        <end position="150"/>
    </location>
</feature>
<protein>
    <recommendedName>
        <fullName evidence="9">Major facilitator superfamily (MFS) profile domain-containing protein</fullName>
    </recommendedName>
</protein>
<dbReference type="InterPro" id="IPR011701">
    <property type="entry name" value="MFS"/>
</dbReference>
<keyword evidence="8" id="KW-1185">Reference proteome</keyword>
<evidence type="ECO:0000313" key="8">
    <source>
        <dbReference type="Proteomes" id="UP000321558"/>
    </source>
</evidence>
<comment type="caution">
    <text evidence="7">The sequence shown here is derived from an EMBL/GenBank/DDBJ whole genome shotgun (WGS) entry which is preliminary data.</text>
</comment>
<reference evidence="7 8" key="1">
    <citation type="submission" date="2019-07" db="EMBL/GenBank/DDBJ databases">
        <title>Whole genome shotgun sequence of Oceanobacillus sojae NBRC 105379.</title>
        <authorList>
            <person name="Hosoyama A."/>
            <person name="Uohara A."/>
            <person name="Ohji S."/>
            <person name="Ichikawa N."/>
        </authorList>
    </citation>
    <scope>NUCLEOTIDE SEQUENCE [LARGE SCALE GENOMIC DNA]</scope>
    <source>
        <strain evidence="7 8">NBRC 105379</strain>
    </source>
</reference>
<proteinExistence type="predicted"/>
<evidence type="ECO:0008006" key="9">
    <source>
        <dbReference type="Google" id="ProtNLM"/>
    </source>
</evidence>
<evidence type="ECO:0000256" key="4">
    <source>
        <dbReference type="ARBA" id="ARBA00022989"/>
    </source>
</evidence>
<feature type="transmembrane region" description="Helical" evidence="6">
    <location>
        <begin position="70"/>
        <end position="90"/>
    </location>
</feature>
<evidence type="ECO:0000256" key="1">
    <source>
        <dbReference type="ARBA" id="ARBA00004651"/>
    </source>
</evidence>
<evidence type="ECO:0000256" key="5">
    <source>
        <dbReference type="ARBA" id="ARBA00023136"/>
    </source>
</evidence>
<evidence type="ECO:0000313" key="7">
    <source>
        <dbReference type="EMBL" id="GEN85923.1"/>
    </source>
</evidence>
<dbReference type="InterPro" id="IPR036259">
    <property type="entry name" value="MFS_trans_sf"/>
</dbReference>
<dbReference type="PANTHER" id="PTHR23513:SF6">
    <property type="entry name" value="MAJOR FACILITATOR SUPERFAMILY ASSOCIATED DOMAIN-CONTAINING PROTEIN"/>
    <property type="match status" value="1"/>
</dbReference>
<feature type="transmembrane region" description="Helical" evidence="6">
    <location>
        <begin position="191"/>
        <end position="210"/>
    </location>
</feature>
<sequence>MLLKINISRGKKESKDKGNSYKEELLEGLKVVNHPLLRAFLVPLTIINFLFAMILVTLPSFANQYGNGPSTYGLTIAFLGLGSMLGALFIDNFRTKQRLGIMMSAGFILSGCTWLLMVFSIQLSEIIFYILLAISYSFIGAINVLFTVLFQKLPEEKMLGRVNTAIESIISFAMPIGSLAGGFLTELASPIFVLCLFGIGLIILGGFYLFNRSIQSLPDIDKVEKLEW</sequence>
<dbReference type="AlphaFoldDB" id="A0A511ZEQ3"/>
<dbReference type="Gene3D" id="1.20.1250.20">
    <property type="entry name" value="MFS general substrate transporter like domains"/>
    <property type="match status" value="1"/>
</dbReference>
<evidence type="ECO:0000256" key="6">
    <source>
        <dbReference type="SAM" id="Phobius"/>
    </source>
</evidence>
<dbReference type="EMBL" id="BJYM01000002">
    <property type="protein sequence ID" value="GEN85923.1"/>
    <property type="molecule type" value="Genomic_DNA"/>
</dbReference>
<accession>A0A511ZEQ3</accession>
<feature type="transmembrane region" description="Helical" evidence="6">
    <location>
        <begin position="36"/>
        <end position="58"/>
    </location>
</feature>
<keyword evidence="4 6" id="KW-1133">Transmembrane helix</keyword>
<dbReference type="Pfam" id="PF07690">
    <property type="entry name" value="MFS_1"/>
    <property type="match status" value="1"/>
</dbReference>
<feature type="transmembrane region" description="Helical" evidence="6">
    <location>
        <begin position="162"/>
        <end position="185"/>
    </location>
</feature>
<evidence type="ECO:0000256" key="2">
    <source>
        <dbReference type="ARBA" id="ARBA00022475"/>
    </source>
</evidence>
<comment type="subcellular location">
    <subcellularLocation>
        <location evidence="1">Cell membrane</location>
        <topology evidence="1">Multi-pass membrane protein</topology>
    </subcellularLocation>
</comment>
<dbReference type="GO" id="GO:0005886">
    <property type="term" value="C:plasma membrane"/>
    <property type="evidence" value="ECO:0007669"/>
    <property type="project" value="UniProtKB-SubCell"/>
</dbReference>
<keyword evidence="2" id="KW-1003">Cell membrane</keyword>
<dbReference type="SUPFAM" id="SSF103473">
    <property type="entry name" value="MFS general substrate transporter"/>
    <property type="match status" value="1"/>
</dbReference>
<dbReference type="Proteomes" id="UP000321558">
    <property type="component" value="Unassembled WGS sequence"/>
</dbReference>
<feature type="transmembrane region" description="Helical" evidence="6">
    <location>
        <begin position="99"/>
        <end position="120"/>
    </location>
</feature>
<dbReference type="GO" id="GO:0022857">
    <property type="term" value="F:transmembrane transporter activity"/>
    <property type="evidence" value="ECO:0007669"/>
    <property type="project" value="InterPro"/>
</dbReference>
<keyword evidence="3 6" id="KW-0812">Transmembrane</keyword>
<keyword evidence="5 6" id="KW-0472">Membrane</keyword>